<evidence type="ECO:0000256" key="5">
    <source>
        <dbReference type="ARBA" id="ARBA00022692"/>
    </source>
</evidence>
<dbReference type="GO" id="GO:0016705">
    <property type="term" value="F:oxidoreductase activity, acting on paired donors, with incorporation or reduction of molecular oxygen"/>
    <property type="evidence" value="ECO:0007669"/>
    <property type="project" value="InterPro"/>
</dbReference>
<dbReference type="AlphaFoldDB" id="A0A0F8X2P3"/>
<dbReference type="GO" id="GO:0020037">
    <property type="term" value="F:heme binding"/>
    <property type="evidence" value="ECO:0007669"/>
    <property type="project" value="InterPro"/>
</dbReference>
<keyword evidence="8" id="KW-0560">Oxidoreductase</keyword>
<evidence type="ECO:0000313" key="12">
    <source>
        <dbReference type="EMBL" id="KKK23950.1"/>
    </source>
</evidence>
<keyword evidence="6" id="KW-0479">Metal-binding</keyword>
<dbReference type="STRING" id="308745.A0A0F8X2P3"/>
<keyword evidence="5" id="KW-0812">Transmembrane</keyword>
<keyword evidence="10" id="KW-0503">Monooxygenase</keyword>
<keyword evidence="7" id="KW-1133">Transmembrane helix</keyword>
<dbReference type="GO" id="GO:0004497">
    <property type="term" value="F:monooxygenase activity"/>
    <property type="evidence" value="ECO:0007669"/>
    <property type="project" value="UniProtKB-KW"/>
</dbReference>
<keyword evidence="11" id="KW-0472">Membrane</keyword>
<gene>
    <name evidence="12" type="ORF">ARAM_003428</name>
</gene>
<keyword evidence="9" id="KW-0408">Iron</keyword>
<evidence type="ECO:0000256" key="2">
    <source>
        <dbReference type="ARBA" id="ARBA00004370"/>
    </source>
</evidence>
<proteinExistence type="inferred from homology"/>
<protein>
    <submittedName>
        <fullName evidence="12">Uncharacterized protein</fullName>
    </submittedName>
</protein>
<dbReference type="GO" id="GO:0005506">
    <property type="term" value="F:iron ion binding"/>
    <property type="evidence" value="ECO:0007669"/>
    <property type="project" value="InterPro"/>
</dbReference>
<evidence type="ECO:0000256" key="9">
    <source>
        <dbReference type="ARBA" id="ARBA00023004"/>
    </source>
</evidence>
<evidence type="ECO:0000256" key="7">
    <source>
        <dbReference type="ARBA" id="ARBA00022989"/>
    </source>
</evidence>
<evidence type="ECO:0000256" key="1">
    <source>
        <dbReference type="ARBA" id="ARBA00001971"/>
    </source>
</evidence>
<name>A0A0F8X2P3_9EURO</name>
<sequence length="157" mass="17888">MASKDPSDYLDYQIEHSLNSKDTIEQTPRQISLRLMVLNFATIFPASAMMTNVLLDLASQDRGASYIPSLREEIHRVGAIENQVWNERALDKLHRMDGVIKESFRMCGPLCYALPRKVSVLFGNPTPTNQIVMWKIRFSRQKGCDLRTTQSSLGELL</sequence>
<evidence type="ECO:0000256" key="11">
    <source>
        <dbReference type="ARBA" id="ARBA00023136"/>
    </source>
</evidence>
<dbReference type="InterPro" id="IPR036396">
    <property type="entry name" value="Cyt_P450_sf"/>
</dbReference>
<evidence type="ECO:0000256" key="6">
    <source>
        <dbReference type="ARBA" id="ARBA00022723"/>
    </source>
</evidence>
<dbReference type="GO" id="GO:0016020">
    <property type="term" value="C:membrane"/>
    <property type="evidence" value="ECO:0007669"/>
    <property type="project" value="UniProtKB-SubCell"/>
</dbReference>
<dbReference type="Proteomes" id="UP000034291">
    <property type="component" value="Unassembled WGS sequence"/>
</dbReference>
<dbReference type="PANTHER" id="PTHR46206:SF1">
    <property type="entry name" value="P450, PUTATIVE (EUROFUNG)-RELATED"/>
    <property type="match status" value="1"/>
</dbReference>
<comment type="cofactor">
    <cofactor evidence="1">
        <name>heme</name>
        <dbReference type="ChEBI" id="CHEBI:30413"/>
    </cofactor>
</comment>
<dbReference type="SUPFAM" id="SSF48264">
    <property type="entry name" value="Cytochrome P450"/>
    <property type="match status" value="1"/>
</dbReference>
<dbReference type="InterPro" id="IPR001128">
    <property type="entry name" value="Cyt_P450"/>
</dbReference>
<evidence type="ECO:0000256" key="8">
    <source>
        <dbReference type="ARBA" id="ARBA00023002"/>
    </source>
</evidence>
<evidence type="ECO:0000256" key="4">
    <source>
        <dbReference type="ARBA" id="ARBA00022617"/>
    </source>
</evidence>
<accession>A0A0F8X2P3</accession>
<keyword evidence="13" id="KW-1185">Reference proteome</keyword>
<dbReference type="Pfam" id="PF00067">
    <property type="entry name" value="p450"/>
    <property type="match status" value="1"/>
</dbReference>
<evidence type="ECO:0000256" key="10">
    <source>
        <dbReference type="ARBA" id="ARBA00023033"/>
    </source>
</evidence>
<reference evidence="12 13" key="1">
    <citation type="submission" date="2015-02" db="EMBL/GenBank/DDBJ databases">
        <title>Draft Genome Sequences of Two Closely-Related Aflatoxigenic Aspergillus Species Obtained from the Cote d'Ivoire.</title>
        <authorList>
            <person name="Moore G.G."/>
            <person name="Beltz S.B."/>
            <person name="Mack B.M."/>
        </authorList>
    </citation>
    <scope>NUCLEOTIDE SEQUENCE [LARGE SCALE GENOMIC DNA]</scope>
    <source>
        <strain evidence="12 13">SRRC1468</strain>
    </source>
</reference>
<comment type="subcellular location">
    <subcellularLocation>
        <location evidence="2">Membrane</location>
    </subcellularLocation>
</comment>
<dbReference type="GO" id="GO:0019748">
    <property type="term" value="P:secondary metabolic process"/>
    <property type="evidence" value="ECO:0007669"/>
    <property type="project" value="UniProtKB-ARBA"/>
</dbReference>
<comment type="caution">
    <text evidence="12">The sequence shown here is derived from an EMBL/GenBank/DDBJ whole genome shotgun (WGS) entry which is preliminary data.</text>
</comment>
<keyword evidence="4" id="KW-0349">Heme</keyword>
<evidence type="ECO:0000256" key="3">
    <source>
        <dbReference type="ARBA" id="ARBA00010617"/>
    </source>
</evidence>
<organism evidence="12 13">
    <name type="scientific">Aspergillus rambellii</name>
    <dbReference type="NCBI Taxonomy" id="308745"/>
    <lineage>
        <taxon>Eukaryota</taxon>
        <taxon>Fungi</taxon>
        <taxon>Dikarya</taxon>
        <taxon>Ascomycota</taxon>
        <taxon>Pezizomycotina</taxon>
        <taxon>Eurotiomycetes</taxon>
        <taxon>Eurotiomycetidae</taxon>
        <taxon>Eurotiales</taxon>
        <taxon>Aspergillaceae</taxon>
        <taxon>Aspergillus</taxon>
        <taxon>Aspergillus subgen. Nidulantes</taxon>
    </lineage>
</organism>
<comment type="similarity">
    <text evidence="3">Belongs to the cytochrome P450 family.</text>
</comment>
<evidence type="ECO:0000313" key="13">
    <source>
        <dbReference type="Proteomes" id="UP000034291"/>
    </source>
</evidence>
<dbReference type="Gene3D" id="1.10.630.10">
    <property type="entry name" value="Cytochrome P450"/>
    <property type="match status" value="1"/>
</dbReference>
<dbReference type="EMBL" id="JZBS01001139">
    <property type="protein sequence ID" value="KKK23950.1"/>
    <property type="molecule type" value="Genomic_DNA"/>
</dbReference>
<dbReference type="PANTHER" id="PTHR46206">
    <property type="entry name" value="CYTOCHROME P450"/>
    <property type="match status" value="1"/>
</dbReference>